<evidence type="ECO:0000256" key="3">
    <source>
        <dbReference type="ARBA" id="ARBA00012691"/>
    </source>
</evidence>
<dbReference type="SUPFAM" id="SSF52518">
    <property type="entry name" value="Thiamin diphosphate-binding fold (THDP-binding)"/>
    <property type="match status" value="1"/>
</dbReference>
<feature type="domain" description="Pyruvate:ferredoxin oxidoreductase core" evidence="7">
    <location>
        <begin position="287"/>
        <end position="390"/>
    </location>
</feature>
<dbReference type="GO" id="GO:0019164">
    <property type="term" value="F:pyruvate synthase activity"/>
    <property type="evidence" value="ECO:0007669"/>
    <property type="project" value="UniProtKB-ARBA"/>
</dbReference>
<organism evidence="8">
    <name type="scientific">Staphylothermus marinus</name>
    <dbReference type="NCBI Taxonomy" id="2280"/>
    <lineage>
        <taxon>Archaea</taxon>
        <taxon>Thermoproteota</taxon>
        <taxon>Thermoprotei</taxon>
        <taxon>Desulfurococcales</taxon>
        <taxon>Desulfurococcaceae</taxon>
        <taxon>Staphylothermus</taxon>
    </lineage>
</organism>
<dbReference type="EC" id="1.2.7.11" evidence="3"/>
<dbReference type="AlphaFoldDB" id="A0A7J3PKT2"/>
<dbReference type="Pfam" id="PF17147">
    <property type="entry name" value="PFOR_II"/>
    <property type="match status" value="1"/>
</dbReference>
<comment type="catalytic activity">
    <reaction evidence="5">
        <text>a 2-oxocarboxylate + 2 oxidized [2Fe-2S]-[ferredoxin] + CoA = an acyl-CoA + 2 reduced [2Fe-2S]-[ferredoxin] + CO2 + H(+)</text>
        <dbReference type="Rhea" id="RHEA:42316"/>
        <dbReference type="Rhea" id="RHEA-COMP:10000"/>
        <dbReference type="Rhea" id="RHEA-COMP:10001"/>
        <dbReference type="ChEBI" id="CHEBI:15378"/>
        <dbReference type="ChEBI" id="CHEBI:16526"/>
        <dbReference type="ChEBI" id="CHEBI:33737"/>
        <dbReference type="ChEBI" id="CHEBI:33738"/>
        <dbReference type="ChEBI" id="CHEBI:35179"/>
        <dbReference type="ChEBI" id="CHEBI:57287"/>
        <dbReference type="ChEBI" id="CHEBI:58342"/>
        <dbReference type="EC" id="1.2.7.11"/>
    </reaction>
</comment>
<protein>
    <recommendedName>
        <fullName evidence="3">2-oxoacid oxidoreductase (ferredoxin)</fullName>
        <ecNumber evidence="3">1.2.7.11</ecNumber>
    </recommendedName>
</protein>
<dbReference type="SUPFAM" id="SSF52922">
    <property type="entry name" value="TK C-terminal domain-like"/>
    <property type="match status" value="1"/>
</dbReference>
<comment type="subunit">
    <text evidence="2">Heterodimer composed of an alpha and a beta subunit.</text>
</comment>
<dbReference type="CDD" id="cd07034">
    <property type="entry name" value="TPP_PYR_PFOR_IOR-alpha_like"/>
    <property type="match status" value="1"/>
</dbReference>
<dbReference type="EMBL" id="DTAN01000104">
    <property type="protein sequence ID" value="HGU65104.1"/>
    <property type="molecule type" value="Genomic_DNA"/>
</dbReference>
<sequence>MSMSRVKIPPDKQIILNVNGDEAVAYALKQSLVDVVAAYPITPQTIIVEKFSEFVANGEVHTEFVSVESEHSAMSACIGAAAAGARAFTASSSQGIALMWETLYIASALRLPIVLAVVNRALSAPINIHCDHSDAYGMRDSGWIQLFVENVQETYDTTIQAFKIAEDERVQLPVAVNLDGFFLSHTLENIRILPDNIVEEFLGGYRKVPCINVDYFEDKVPYMLNPARPITIGPLDLPDYYFEHKMALIDAMKNVYQVVREVNDEWYELTGRRYGDGVIDTYGIEDADTAIIVLGSAAGTVKHVVKRMRSQGLKTGVIRIRLFRPFPYREITELLKDIRVVGVLDRGISYGSYGPVYLEVNTALYDLRERPIIVNYIYGLGGRDLSPHEIEYVIRELHEIFEKGFVENKLKFIGVRG</sequence>
<evidence type="ECO:0000256" key="5">
    <source>
        <dbReference type="ARBA" id="ARBA00048893"/>
    </source>
</evidence>
<dbReference type="FunFam" id="3.40.50.970:FF:000012">
    <property type="entry name" value="Pyruvate:ferredoxin (Flavodoxin) oxidoreductase"/>
    <property type="match status" value="1"/>
</dbReference>
<dbReference type="FunFam" id="3.40.50.920:FF:000010">
    <property type="entry name" value="Pyruvate ferredoxin oxidoreductase, alpha subunit"/>
    <property type="match status" value="1"/>
</dbReference>
<proteinExistence type="predicted"/>
<evidence type="ECO:0000313" key="8">
    <source>
        <dbReference type="EMBL" id="HGU65104.1"/>
    </source>
</evidence>
<dbReference type="InterPro" id="IPR029061">
    <property type="entry name" value="THDP-binding"/>
</dbReference>
<evidence type="ECO:0000259" key="6">
    <source>
        <dbReference type="Pfam" id="PF01855"/>
    </source>
</evidence>
<dbReference type="PANTHER" id="PTHR32154">
    <property type="entry name" value="PYRUVATE-FLAVODOXIN OXIDOREDUCTASE-RELATED"/>
    <property type="match status" value="1"/>
</dbReference>
<evidence type="ECO:0000256" key="1">
    <source>
        <dbReference type="ARBA" id="ARBA00011595"/>
    </source>
</evidence>
<dbReference type="GO" id="GO:0018491">
    <property type="term" value="F:2-oxobutyrate synthase activity"/>
    <property type="evidence" value="ECO:0007669"/>
    <property type="project" value="UniProtKB-ARBA"/>
</dbReference>
<dbReference type="Gene3D" id="3.40.50.970">
    <property type="match status" value="1"/>
</dbReference>
<dbReference type="InterPro" id="IPR033412">
    <property type="entry name" value="PFOR_II"/>
</dbReference>
<evidence type="ECO:0000259" key="7">
    <source>
        <dbReference type="Pfam" id="PF17147"/>
    </source>
</evidence>
<reference evidence="8" key="1">
    <citation type="journal article" date="2020" name="mSystems">
        <title>Genome- and Community-Level Interaction Insights into Carbon Utilization and Element Cycling Functions of Hydrothermarchaeota in Hydrothermal Sediment.</title>
        <authorList>
            <person name="Zhou Z."/>
            <person name="Liu Y."/>
            <person name="Xu W."/>
            <person name="Pan J."/>
            <person name="Luo Z.H."/>
            <person name="Li M."/>
        </authorList>
    </citation>
    <scope>NUCLEOTIDE SEQUENCE [LARGE SCALE GENOMIC DNA]</scope>
    <source>
        <strain evidence="8">SpSt-622</strain>
    </source>
</reference>
<gene>
    <name evidence="8" type="primary">porA</name>
    <name evidence="8" type="ORF">ENT92_02670</name>
</gene>
<evidence type="ECO:0000256" key="2">
    <source>
        <dbReference type="ARBA" id="ARBA00011631"/>
    </source>
</evidence>
<accession>A0A7J3PKT2</accession>
<dbReference type="Gene3D" id="3.40.50.920">
    <property type="match status" value="1"/>
</dbReference>
<evidence type="ECO:0000256" key="4">
    <source>
        <dbReference type="ARBA" id="ARBA00023002"/>
    </source>
</evidence>
<comment type="subunit">
    <text evidence="1">Heterotetramer of one alpha, one beta, one delta and one gamma chain.</text>
</comment>
<name>A0A7J3PKT2_STAMA</name>
<comment type="caution">
    <text evidence="8">The sequence shown here is derived from an EMBL/GenBank/DDBJ whole genome shotgun (WGS) entry which is preliminary data.</text>
</comment>
<keyword evidence="8" id="KW-0670">Pyruvate</keyword>
<keyword evidence="4" id="KW-0560">Oxidoreductase</keyword>
<dbReference type="InterPro" id="IPR009014">
    <property type="entry name" value="Transketo_C/PFOR_II"/>
</dbReference>
<dbReference type="InterPro" id="IPR002880">
    <property type="entry name" value="Pyrv_Fd/Flavodoxin_OxRdtase_N"/>
</dbReference>
<dbReference type="PANTHER" id="PTHR32154:SF0">
    <property type="entry name" value="PYRUVATE-FLAVODOXIN OXIDOREDUCTASE-RELATED"/>
    <property type="match status" value="1"/>
</dbReference>
<dbReference type="InterPro" id="IPR050722">
    <property type="entry name" value="Pyruvate:ferred/Flavod_OxRd"/>
</dbReference>
<dbReference type="Pfam" id="PF01855">
    <property type="entry name" value="POR_N"/>
    <property type="match status" value="1"/>
</dbReference>
<feature type="domain" description="Pyruvate flavodoxin/ferredoxin oxidoreductase pyrimidine binding" evidence="6">
    <location>
        <begin position="28"/>
        <end position="263"/>
    </location>
</feature>
<dbReference type="GO" id="GO:0006979">
    <property type="term" value="P:response to oxidative stress"/>
    <property type="evidence" value="ECO:0007669"/>
    <property type="project" value="TreeGrafter"/>
</dbReference>